<gene>
    <name evidence="1" type="ORF">ACEZ3G_11495</name>
</gene>
<organism evidence="1 2">
    <name type="scientific">Meishania litoralis</name>
    <dbReference type="NCBI Taxonomy" id="3434685"/>
    <lineage>
        <taxon>Bacteria</taxon>
        <taxon>Pseudomonadati</taxon>
        <taxon>Bacteroidota</taxon>
        <taxon>Flavobacteriia</taxon>
        <taxon>Flavobacteriales</taxon>
        <taxon>Flavobacteriaceae</taxon>
        <taxon>Meishania</taxon>
    </lineage>
</organism>
<dbReference type="Proteomes" id="UP001595191">
    <property type="component" value="Unassembled WGS sequence"/>
</dbReference>
<reference evidence="1" key="1">
    <citation type="submission" date="2024-09" db="EMBL/GenBank/DDBJ databases">
        <authorList>
            <person name="Liu J."/>
        </authorList>
    </citation>
    <scope>NUCLEOTIDE SEQUENCE</scope>
    <source>
        <strain evidence="1">NBU2967</strain>
    </source>
</reference>
<dbReference type="EMBL" id="JBHFPV010000002">
    <property type="protein sequence ID" value="MFH6604104.1"/>
    <property type="molecule type" value="Genomic_DNA"/>
</dbReference>
<keyword evidence="2" id="KW-1185">Reference proteome</keyword>
<comment type="caution">
    <text evidence="1">The sequence shown here is derived from an EMBL/GenBank/DDBJ whole genome shotgun (WGS) entry which is preliminary data.</text>
</comment>
<protein>
    <submittedName>
        <fullName evidence="1">Gfo/Idh/MocA family protein</fullName>
    </submittedName>
</protein>
<evidence type="ECO:0000313" key="1">
    <source>
        <dbReference type="EMBL" id="MFH6604104.1"/>
    </source>
</evidence>
<evidence type="ECO:0000313" key="2">
    <source>
        <dbReference type="Proteomes" id="UP001595191"/>
    </source>
</evidence>
<sequence>MDSIRWGILGPGKIAHSFAKDLKLVEWGELTAVGSRDIERAKTFAQAFGASEYFGSYEELLDSNNVDVIYIATPHTGHAEWAIKAMEKGKHVLCEKPMGVNGAEVRRMIKTATENNVFLMEALWSRFNPTIIEVKKLIDEGQIGTLGYLNADFAFYAMDRDEKGRVLNPELAGGSLLDIGIYPVFLSYLMLGNPEKIQASSKFHSTGAEIQTSIIFEYKNAQAVLYSGFTSKSSMRAELSGSKGTLYINPCWHEAESYSIEKNDEIKCYDVPKIGKGYSHEIIEVHKCIRNGGLQSDLWNHQNSLDLIDLLDAVRSKTGITFPFDT</sequence>
<name>A0ACC7LLE9_9FLAO</name>
<proteinExistence type="predicted"/>
<accession>A0ACC7LLE9</accession>